<keyword evidence="2" id="KW-0560">Oxidoreductase</keyword>
<organism evidence="3 4">
    <name type="scientific">Romanomermis culicivorax</name>
    <name type="common">Nematode worm</name>
    <dbReference type="NCBI Taxonomy" id="13658"/>
    <lineage>
        <taxon>Eukaryota</taxon>
        <taxon>Metazoa</taxon>
        <taxon>Ecdysozoa</taxon>
        <taxon>Nematoda</taxon>
        <taxon>Enoplea</taxon>
        <taxon>Dorylaimia</taxon>
        <taxon>Mermithida</taxon>
        <taxon>Mermithoidea</taxon>
        <taxon>Mermithidae</taxon>
        <taxon>Romanomermis</taxon>
    </lineage>
</organism>
<reference evidence="4" key="1">
    <citation type="submission" date="2022-11" db="UniProtKB">
        <authorList>
            <consortium name="WormBaseParasite"/>
        </authorList>
    </citation>
    <scope>IDENTIFICATION</scope>
</reference>
<keyword evidence="3" id="KW-1185">Reference proteome</keyword>
<sequence length="120" mass="13280">MEIGQWFKWVLVETFSFISLLSCLIKDLLSAWSLDFIDMLFVKKKCIKDQIVLITGGAGGIGRALGKKMAEMGAKKGINEAVRELENHGLRARAFSCDCTSIDQLRALAERIKSDGDLGK</sequence>
<dbReference type="GO" id="GO:0016616">
    <property type="term" value="F:oxidoreductase activity, acting on the CH-OH group of donors, NAD or NADP as acceptor"/>
    <property type="evidence" value="ECO:0007669"/>
    <property type="project" value="TreeGrafter"/>
</dbReference>
<dbReference type="InterPro" id="IPR002347">
    <property type="entry name" value="SDR_fam"/>
</dbReference>
<dbReference type="PANTHER" id="PTHR24322:SF736">
    <property type="entry name" value="RETINOL DEHYDROGENASE 10"/>
    <property type="match status" value="1"/>
</dbReference>
<protein>
    <submittedName>
        <fullName evidence="4">Uncharacterized protein</fullName>
    </submittedName>
</protein>
<dbReference type="PANTHER" id="PTHR24322">
    <property type="entry name" value="PKSB"/>
    <property type="match status" value="1"/>
</dbReference>
<evidence type="ECO:0000313" key="3">
    <source>
        <dbReference type="Proteomes" id="UP000887565"/>
    </source>
</evidence>
<name>A0A915J2G4_ROMCU</name>
<dbReference type="Proteomes" id="UP000887565">
    <property type="component" value="Unplaced"/>
</dbReference>
<dbReference type="InterPro" id="IPR036291">
    <property type="entry name" value="NAD(P)-bd_dom_sf"/>
</dbReference>
<comment type="similarity">
    <text evidence="1">Belongs to the short-chain dehydrogenases/reductases (SDR) family.</text>
</comment>
<proteinExistence type="inferred from homology"/>
<accession>A0A915J2G4</accession>
<dbReference type="WBParaSite" id="nRc.2.0.1.t19887-RA">
    <property type="protein sequence ID" value="nRc.2.0.1.t19887-RA"/>
    <property type="gene ID" value="nRc.2.0.1.g19887"/>
</dbReference>
<evidence type="ECO:0000256" key="1">
    <source>
        <dbReference type="ARBA" id="ARBA00006484"/>
    </source>
</evidence>
<evidence type="ECO:0000256" key="2">
    <source>
        <dbReference type="ARBA" id="ARBA00023002"/>
    </source>
</evidence>
<dbReference type="Gene3D" id="3.40.50.720">
    <property type="entry name" value="NAD(P)-binding Rossmann-like Domain"/>
    <property type="match status" value="1"/>
</dbReference>
<dbReference type="Pfam" id="PF00106">
    <property type="entry name" value="adh_short"/>
    <property type="match status" value="1"/>
</dbReference>
<evidence type="ECO:0000313" key="4">
    <source>
        <dbReference type="WBParaSite" id="nRc.2.0.1.t19887-RA"/>
    </source>
</evidence>
<dbReference type="SUPFAM" id="SSF51735">
    <property type="entry name" value="NAD(P)-binding Rossmann-fold domains"/>
    <property type="match status" value="1"/>
</dbReference>
<dbReference type="AlphaFoldDB" id="A0A915J2G4"/>